<evidence type="ECO:0000256" key="1">
    <source>
        <dbReference type="ARBA" id="ARBA00004196"/>
    </source>
</evidence>
<gene>
    <name evidence="6" type="ORF">Sviol_48440</name>
</gene>
<organism evidence="6 7">
    <name type="scientific">Streptomyces violascens</name>
    <dbReference type="NCBI Taxonomy" id="67381"/>
    <lineage>
        <taxon>Bacteria</taxon>
        <taxon>Bacillati</taxon>
        <taxon>Actinomycetota</taxon>
        <taxon>Actinomycetes</taxon>
        <taxon>Kitasatosporales</taxon>
        <taxon>Streptomycetaceae</taxon>
        <taxon>Streptomyces</taxon>
    </lineage>
</organism>
<proteinExistence type="predicted"/>
<protein>
    <recommendedName>
        <fullName evidence="5">Peptidoglycan binding-like domain-containing protein</fullName>
    </recommendedName>
</protein>
<accession>A0ABQ3QT41</accession>
<dbReference type="Gene3D" id="1.10.101.10">
    <property type="entry name" value="PGBD-like superfamily/PGBD"/>
    <property type="match status" value="1"/>
</dbReference>
<evidence type="ECO:0000256" key="2">
    <source>
        <dbReference type="ARBA" id="ARBA00023054"/>
    </source>
</evidence>
<dbReference type="Proteomes" id="UP001050808">
    <property type="component" value="Unassembled WGS sequence"/>
</dbReference>
<comment type="subcellular location">
    <subcellularLocation>
        <location evidence="1">Cell envelope</location>
    </subcellularLocation>
</comment>
<evidence type="ECO:0000256" key="3">
    <source>
        <dbReference type="SAM" id="MobiDB-lite"/>
    </source>
</evidence>
<name>A0ABQ3QT41_9ACTN</name>
<comment type="caution">
    <text evidence="6">The sequence shown here is derived from an EMBL/GenBank/DDBJ whole genome shotgun (WGS) entry which is preliminary data.</text>
</comment>
<feature type="domain" description="Peptidoglycan binding-like" evidence="5">
    <location>
        <begin position="134"/>
        <end position="188"/>
    </location>
</feature>
<evidence type="ECO:0000313" key="6">
    <source>
        <dbReference type="EMBL" id="GHI40436.1"/>
    </source>
</evidence>
<reference evidence="6" key="1">
    <citation type="submission" date="2024-05" db="EMBL/GenBank/DDBJ databases">
        <title>Whole genome shotgun sequence of Streptomyces violascens NBRC 12920.</title>
        <authorList>
            <person name="Komaki H."/>
            <person name="Tamura T."/>
        </authorList>
    </citation>
    <scope>NUCLEOTIDE SEQUENCE</scope>
    <source>
        <strain evidence="6">NBRC 12920</strain>
    </source>
</reference>
<dbReference type="PANTHER" id="PTHR32347">
    <property type="entry name" value="EFFLUX SYSTEM COMPONENT YKNX-RELATED"/>
    <property type="match status" value="1"/>
</dbReference>
<dbReference type="Gene3D" id="2.40.420.20">
    <property type="match status" value="1"/>
</dbReference>
<keyword evidence="7" id="KW-1185">Reference proteome</keyword>
<feature type="region of interest" description="Disordered" evidence="3">
    <location>
        <begin position="245"/>
        <end position="276"/>
    </location>
</feature>
<dbReference type="InterPro" id="IPR002477">
    <property type="entry name" value="Peptidoglycan-bd-like"/>
</dbReference>
<dbReference type="InterPro" id="IPR036365">
    <property type="entry name" value="PGBD-like_sf"/>
</dbReference>
<sequence length="367" mass="37440">MSEAEHDAPGTGARTGRRKLVMVSVAAGVLTIGGLAATALPGGGHQQPTATGLPTSTAPVQRGDLSNSTRCDGTLGFARPGKVTAGTAGTLTKLPSVGDTVKRGGILYELNGHPVRLMYGQEPMYRTLKAKDEGKDVRQLKQNLMALGFGPGLTADATFTPGTADAVKRWQKAGGLRQTGEVGPDQIAFAPGAVRVDKVESSAGDQAAPGRPVLTTTGSDRVVEVRMDASASGSLKEGTKAVVTLPDGSTAPAKVSSIGRTATDDGKDGQDKTPKVTVTLDFDDPDKVKGIDQAPVAVDLAGQTHRDVLSVPVNALLALADGGFGVQVIDGGTARDVKVRLGMFGQGRVEVDGDGLKAGMKVGVPSS</sequence>
<feature type="region of interest" description="Disordered" evidence="3">
    <location>
        <begin position="42"/>
        <end position="66"/>
    </location>
</feature>
<keyword evidence="4" id="KW-0472">Membrane</keyword>
<keyword evidence="4" id="KW-1133">Transmembrane helix</keyword>
<evidence type="ECO:0000256" key="4">
    <source>
        <dbReference type="SAM" id="Phobius"/>
    </source>
</evidence>
<keyword evidence="4" id="KW-0812">Transmembrane</keyword>
<feature type="transmembrane region" description="Helical" evidence="4">
    <location>
        <begin position="20"/>
        <end position="40"/>
    </location>
</feature>
<dbReference type="InterPro" id="IPR036366">
    <property type="entry name" value="PGBDSf"/>
</dbReference>
<dbReference type="InterPro" id="IPR050465">
    <property type="entry name" value="UPF0194_transport"/>
</dbReference>
<evidence type="ECO:0000259" key="5">
    <source>
        <dbReference type="Pfam" id="PF01471"/>
    </source>
</evidence>
<feature type="compositionally biased region" description="Polar residues" evidence="3">
    <location>
        <begin position="46"/>
        <end position="66"/>
    </location>
</feature>
<evidence type="ECO:0000313" key="7">
    <source>
        <dbReference type="Proteomes" id="UP001050808"/>
    </source>
</evidence>
<feature type="compositionally biased region" description="Basic and acidic residues" evidence="3">
    <location>
        <begin position="262"/>
        <end position="274"/>
    </location>
</feature>
<dbReference type="EMBL" id="BNDY01000017">
    <property type="protein sequence ID" value="GHI40436.1"/>
    <property type="molecule type" value="Genomic_DNA"/>
</dbReference>
<dbReference type="RefSeq" id="WP_226599199.1">
    <property type="nucleotide sequence ID" value="NZ_BNDY01000017.1"/>
</dbReference>
<dbReference type="SUPFAM" id="SSF47090">
    <property type="entry name" value="PGBD-like"/>
    <property type="match status" value="1"/>
</dbReference>
<keyword evidence="2" id="KW-0175">Coiled coil</keyword>
<dbReference type="Pfam" id="PF01471">
    <property type="entry name" value="PG_binding_1"/>
    <property type="match status" value="1"/>
</dbReference>